<reference evidence="1" key="2">
    <citation type="submission" date="2010-05" db="EMBL/GenBank/DDBJ databases">
        <title>The Genome Sequence of Magnaporthe poae strain ATCC 64411.</title>
        <authorList>
            <consortium name="The Broad Institute Genome Sequencing Platform"/>
            <consortium name="Broad Institute Genome Sequencing Center for Infectious Disease"/>
            <person name="Ma L.-J."/>
            <person name="Dead R."/>
            <person name="Young S."/>
            <person name="Zeng Q."/>
            <person name="Koehrsen M."/>
            <person name="Alvarado L."/>
            <person name="Berlin A."/>
            <person name="Chapman S.B."/>
            <person name="Chen Z."/>
            <person name="Freedman E."/>
            <person name="Gellesch M."/>
            <person name="Goldberg J."/>
            <person name="Griggs A."/>
            <person name="Gujja S."/>
            <person name="Heilman E.R."/>
            <person name="Heiman D."/>
            <person name="Hepburn T."/>
            <person name="Howarth C."/>
            <person name="Jen D."/>
            <person name="Larson L."/>
            <person name="Mehta T."/>
            <person name="Neiman D."/>
            <person name="Pearson M."/>
            <person name="Roberts A."/>
            <person name="Saif S."/>
            <person name="Shea T."/>
            <person name="Shenoy N."/>
            <person name="Sisk P."/>
            <person name="Stolte C."/>
            <person name="Sykes S."/>
            <person name="Walk T."/>
            <person name="White J."/>
            <person name="Yandava C."/>
            <person name="Haas B."/>
            <person name="Nusbaum C."/>
            <person name="Birren B."/>
        </authorList>
    </citation>
    <scope>NUCLEOTIDE SEQUENCE</scope>
    <source>
        <strain evidence="1">ATCC 64411</strain>
    </source>
</reference>
<dbReference type="EMBL" id="GL876973">
    <property type="protein sequence ID" value="KLU89634.1"/>
    <property type="molecule type" value="Genomic_DNA"/>
</dbReference>
<reference evidence="3" key="1">
    <citation type="submission" date="2010-05" db="EMBL/GenBank/DDBJ databases">
        <title>The genome sequence of Magnaporthe poae strain ATCC 64411.</title>
        <authorList>
            <person name="Ma L.-J."/>
            <person name="Dead R."/>
            <person name="Young S."/>
            <person name="Zeng Q."/>
            <person name="Koehrsen M."/>
            <person name="Alvarado L."/>
            <person name="Berlin A."/>
            <person name="Chapman S.B."/>
            <person name="Chen Z."/>
            <person name="Freedman E."/>
            <person name="Gellesch M."/>
            <person name="Goldberg J."/>
            <person name="Griggs A."/>
            <person name="Gujja S."/>
            <person name="Heilman E.R."/>
            <person name="Heiman D."/>
            <person name="Hepburn T."/>
            <person name="Howarth C."/>
            <person name="Jen D."/>
            <person name="Larson L."/>
            <person name="Mehta T."/>
            <person name="Neiman D."/>
            <person name="Pearson M."/>
            <person name="Roberts A."/>
            <person name="Saif S."/>
            <person name="Shea T."/>
            <person name="Shenoy N."/>
            <person name="Sisk P."/>
            <person name="Stolte C."/>
            <person name="Sykes S."/>
            <person name="Walk T."/>
            <person name="White J."/>
            <person name="Yandava C."/>
            <person name="Haas B."/>
            <person name="Nusbaum C."/>
            <person name="Birren B."/>
        </authorList>
    </citation>
    <scope>NUCLEOTIDE SEQUENCE [LARGE SCALE GENOMIC DNA]</scope>
    <source>
        <strain evidence="3">ATCC 64411 / 73-15</strain>
    </source>
</reference>
<dbReference type="PANTHER" id="PTHR21310:SF58">
    <property type="entry name" value="AMINOGLYCOSIDE PHOSPHOTRANSFERASE DOMAIN-CONTAINING PROTEIN"/>
    <property type="match status" value="1"/>
</dbReference>
<keyword evidence="3" id="KW-1185">Reference proteome</keyword>
<dbReference type="InterPro" id="IPR051678">
    <property type="entry name" value="AGP_Transferase"/>
</dbReference>
<dbReference type="EMBL" id="ADBL01002077">
    <property type="status" value="NOT_ANNOTATED_CDS"/>
    <property type="molecule type" value="Genomic_DNA"/>
</dbReference>
<accession>A0A0C4E7T3</accession>
<dbReference type="EnsemblFungi" id="MAPG_08605T0">
    <property type="protein sequence ID" value="MAPG_08605T0"/>
    <property type="gene ID" value="MAPG_08605"/>
</dbReference>
<gene>
    <name evidence="1" type="ORF">MAPG_08605</name>
</gene>
<dbReference type="PANTHER" id="PTHR21310">
    <property type="entry name" value="AMINOGLYCOSIDE PHOSPHOTRANSFERASE-RELATED-RELATED"/>
    <property type="match status" value="1"/>
</dbReference>
<dbReference type="Proteomes" id="UP000011715">
    <property type="component" value="Unassembled WGS sequence"/>
</dbReference>
<dbReference type="AlphaFoldDB" id="A0A0C4E7T3"/>
<dbReference type="VEuPathDB" id="FungiDB:MAPG_08605"/>
<reference evidence="2" key="5">
    <citation type="submission" date="2015-06" db="UniProtKB">
        <authorList>
            <consortium name="EnsemblFungi"/>
        </authorList>
    </citation>
    <scope>IDENTIFICATION</scope>
    <source>
        <strain evidence="2">ATCC 64411</strain>
    </source>
</reference>
<evidence type="ECO:0000313" key="3">
    <source>
        <dbReference type="Proteomes" id="UP000011715"/>
    </source>
</evidence>
<proteinExistence type="predicted"/>
<name>A0A0C4E7T3_MAGP6</name>
<reference evidence="2" key="4">
    <citation type="journal article" date="2015" name="G3 (Bethesda)">
        <title>Genome sequences of three phytopathogenic species of the Magnaporthaceae family of fungi.</title>
        <authorList>
            <person name="Okagaki L.H."/>
            <person name="Nunes C.C."/>
            <person name="Sailsbery J."/>
            <person name="Clay B."/>
            <person name="Brown D."/>
            <person name="John T."/>
            <person name="Oh Y."/>
            <person name="Young N."/>
            <person name="Fitzgerald M."/>
            <person name="Haas B.J."/>
            <person name="Zeng Q."/>
            <person name="Young S."/>
            <person name="Adiconis X."/>
            <person name="Fan L."/>
            <person name="Levin J.Z."/>
            <person name="Mitchell T.K."/>
            <person name="Okubara P.A."/>
            <person name="Farman M.L."/>
            <person name="Kohn L.M."/>
            <person name="Birren B."/>
            <person name="Ma L.-J."/>
            <person name="Dean R.A."/>
        </authorList>
    </citation>
    <scope>NUCLEOTIDE SEQUENCE</scope>
    <source>
        <strain evidence="2">ATCC 64411 / 73-15</strain>
    </source>
</reference>
<reference evidence="1" key="3">
    <citation type="submission" date="2011-03" db="EMBL/GenBank/DDBJ databases">
        <title>Annotation of Magnaporthe poae ATCC 64411.</title>
        <authorList>
            <person name="Ma L.-J."/>
            <person name="Dead R."/>
            <person name="Young S.K."/>
            <person name="Zeng Q."/>
            <person name="Gargeya S."/>
            <person name="Fitzgerald M."/>
            <person name="Haas B."/>
            <person name="Abouelleil A."/>
            <person name="Alvarado L."/>
            <person name="Arachchi H.M."/>
            <person name="Berlin A."/>
            <person name="Brown A."/>
            <person name="Chapman S.B."/>
            <person name="Chen Z."/>
            <person name="Dunbar C."/>
            <person name="Freedman E."/>
            <person name="Gearin G."/>
            <person name="Gellesch M."/>
            <person name="Goldberg J."/>
            <person name="Griggs A."/>
            <person name="Gujja S."/>
            <person name="Heiman D."/>
            <person name="Howarth C."/>
            <person name="Larson L."/>
            <person name="Lui A."/>
            <person name="MacDonald P.J.P."/>
            <person name="Mehta T."/>
            <person name="Montmayeur A."/>
            <person name="Murphy C."/>
            <person name="Neiman D."/>
            <person name="Pearson M."/>
            <person name="Priest M."/>
            <person name="Roberts A."/>
            <person name="Saif S."/>
            <person name="Shea T."/>
            <person name="Shenoy N."/>
            <person name="Sisk P."/>
            <person name="Stolte C."/>
            <person name="Sykes S."/>
            <person name="Yandava C."/>
            <person name="Wortman J."/>
            <person name="Nusbaum C."/>
            <person name="Birren B."/>
        </authorList>
    </citation>
    <scope>NUCLEOTIDE SEQUENCE</scope>
    <source>
        <strain evidence="1">ATCC 64411</strain>
    </source>
</reference>
<protein>
    <submittedName>
        <fullName evidence="1 2">Uncharacterized protein</fullName>
    </submittedName>
</protein>
<evidence type="ECO:0000313" key="2">
    <source>
        <dbReference type="EnsemblFungi" id="MAPG_08605T0"/>
    </source>
</evidence>
<evidence type="ECO:0000313" key="1">
    <source>
        <dbReference type="EMBL" id="KLU89634.1"/>
    </source>
</evidence>
<dbReference type="eggNOG" id="ENOG502RM2I">
    <property type="taxonomic scope" value="Eukaryota"/>
</dbReference>
<sequence>MATLGLSTKRFITRRQSTPPAQYLCWKDDDGFWYTHEEAPDPLPATTPLPPGSHIRKVWDAGDSEVEFTFGKNAVLKIKDMARIRKGCVQFRDCTEEHVTLAWLAERRDRLSFAVPDILHFSRREGREYTIVSCPTNTFLSDMWRGSSEDEKQHYAGRIIEICEEMASAWSSNSMTGVDAGHGLLEAVCLRAQRHPGHDVVVNTDGQGKGSMVGLMNWEMAGYVPLEWIRTKLASSWGLDFAWPDVPGGHPSERELKELLDKMMGEKGLPDVTRAYKQRIRENIEKRNQ</sequence>
<organism evidence="2 3">
    <name type="scientific">Magnaporthiopsis poae (strain ATCC 64411 / 73-15)</name>
    <name type="common">Kentucky bluegrass fungus</name>
    <name type="synonym">Magnaporthe poae</name>
    <dbReference type="NCBI Taxonomy" id="644358"/>
    <lineage>
        <taxon>Eukaryota</taxon>
        <taxon>Fungi</taxon>
        <taxon>Dikarya</taxon>
        <taxon>Ascomycota</taxon>
        <taxon>Pezizomycotina</taxon>
        <taxon>Sordariomycetes</taxon>
        <taxon>Sordariomycetidae</taxon>
        <taxon>Magnaporthales</taxon>
        <taxon>Magnaporthaceae</taxon>
        <taxon>Magnaporthiopsis</taxon>
    </lineage>
</organism>
<dbReference type="OrthoDB" id="5404599at2759"/>